<accession>A0ABR1VEX4</accession>
<reference evidence="3 4" key="1">
    <citation type="submission" date="2023-01" db="EMBL/GenBank/DDBJ databases">
        <title>Analysis of 21 Apiospora genomes using comparative genomics revels a genus with tremendous synthesis potential of carbohydrate active enzymes and secondary metabolites.</title>
        <authorList>
            <person name="Sorensen T."/>
        </authorList>
    </citation>
    <scope>NUCLEOTIDE SEQUENCE [LARGE SCALE GENOMIC DNA]</scope>
    <source>
        <strain evidence="3 4">CBS 135458</strain>
    </source>
</reference>
<sequence length="599" mass="65966">MTYDPHQVDASLDDFHALPTPPPTLPPSFVRYPSHRSGFARSSMHTDDLDQESVTSDLMDAASSLSGGGYSPPAWRRMGNGDRDFGSWRRSDSNPMGIGFGRPDWQLHCDADDIDDEDVAENDDVLRRAIRTRLPTGSLSPEKGRTPERDTDEEETLMKLKSLGSSPMKSVKPDAHRESIMASMSPEVAKDNYIRFAVRADIQQRTEPIETAIAFVRNKFGFITSSWANLILATLVASLSIAAMRNLFAPANQRPVPDLVKVAGLARSFEPLIYYSENGVSQVGDLQATGVAVWDLGESVRSSNMTSAPTIVKSLDELSDSLKTLAIELTKFFANVDGDVDGILLVMDWARRELSQLQSVPSPPLATAFANIHNLLCNAGVLEDASGAPTRLGHAVSSVFGMSAPQRTRATLQRTFTEFLSVLEDAINSELQHSLALFGLFEAIDRQFLNLGRTVVRESSRQDDKHADSLSSLWTRLLGPNAGEIRKYEQNRQLLQNVREKTVRNKGILVEHNGKLLTLKANLESLRRKLVSPLVRSVNSSTLTLEDQIKGLEDVGGYLEGVRSRQKGKLMEMLYGSARQAVGGGGSDERLIADSRWRS</sequence>
<dbReference type="RefSeq" id="XP_066716706.1">
    <property type="nucleotide sequence ID" value="XM_066857437.1"/>
</dbReference>
<feature type="region of interest" description="Disordered" evidence="2">
    <location>
        <begin position="133"/>
        <end position="154"/>
    </location>
</feature>
<evidence type="ECO:0000313" key="4">
    <source>
        <dbReference type="Proteomes" id="UP001480595"/>
    </source>
</evidence>
<feature type="coiled-coil region" evidence="1">
    <location>
        <begin position="485"/>
        <end position="529"/>
    </location>
</feature>
<gene>
    <name evidence="3" type="ORF">PG994_006028</name>
</gene>
<protein>
    <submittedName>
        <fullName evidence="3">Uncharacterized protein</fullName>
    </submittedName>
</protein>
<dbReference type="GeneID" id="92090500"/>
<proteinExistence type="predicted"/>
<comment type="caution">
    <text evidence="3">The sequence shown here is derived from an EMBL/GenBank/DDBJ whole genome shotgun (WGS) entry which is preliminary data.</text>
</comment>
<dbReference type="Proteomes" id="UP001480595">
    <property type="component" value="Unassembled WGS sequence"/>
</dbReference>
<evidence type="ECO:0000256" key="2">
    <source>
        <dbReference type="SAM" id="MobiDB-lite"/>
    </source>
</evidence>
<name>A0ABR1VEX4_9PEZI</name>
<evidence type="ECO:0000256" key="1">
    <source>
        <dbReference type="SAM" id="Coils"/>
    </source>
</evidence>
<evidence type="ECO:0000313" key="3">
    <source>
        <dbReference type="EMBL" id="KAK8069412.1"/>
    </source>
</evidence>
<dbReference type="EMBL" id="JAQQWL010000006">
    <property type="protein sequence ID" value="KAK8069412.1"/>
    <property type="molecule type" value="Genomic_DNA"/>
</dbReference>
<keyword evidence="1" id="KW-0175">Coiled coil</keyword>
<keyword evidence="4" id="KW-1185">Reference proteome</keyword>
<feature type="region of interest" description="Disordered" evidence="2">
    <location>
        <begin position="1"/>
        <end position="26"/>
    </location>
</feature>
<organism evidence="3 4">
    <name type="scientific">Apiospora phragmitis</name>
    <dbReference type="NCBI Taxonomy" id="2905665"/>
    <lineage>
        <taxon>Eukaryota</taxon>
        <taxon>Fungi</taxon>
        <taxon>Dikarya</taxon>
        <taxon>Ascomycota</taxon>
        <taxon>Pezizomycotina</taxon>
        <taxon>Sordariomycetes</taxon>
        <taxon>Xylariomycetidae</taxon>
        <taxon>Amphisphaeriales</taxon>
        <taxon>Apiosporaceae</taxon>
        <taxon>Apiospora</taxon>
    </lineage>
</organism>